<dbReference type="InterPro" id="IPR000847">
    <property type="entry name" value="LysR_HTH_N"/>
</dbReference>
<keyword evidence="5" id="KW-0804">Transcription</keyword>
<organism evidence="7 8">
    <name type="scientific">Shinella yambaruensis</name>
    <dbReference type="NCBI Taxonomy" id="415996"/>
    <lineage>
        <taxon>Bacteria</taxon>
        <taxon>Pseudomonadati</taxon>
        <taxon>Pseudomonadota</taxon>
        <taxon>Alphaproteobacteria</taxon>
        <taxon>Hyphomicrobiales</taxon>
        <taxon>Rhizobiaceae</taxon>
        <taxon>Shinella</taxon>
    </lineage>
</organism>
<dbReference type="EMBL" id="BSOP01000042">
    <property type="protein sequence ID" value="GLR53638.1"/>
    <property type="molecule type" value="Genomic_DNA"/>
</dbReference>
<keyword evidence="4" id="KW-0010">Activator</keyword>
<dbReference type="InterPro" id="IPR036390">
    <property type="entry name" value="WH_DNA-bd_sf"/>
</dbReference>
<protein>
    <submittedName>
        <fullName evidence="7">LysR family transcriptional regulator</fullName>
    </submittedName>
</protein>
<dbReference type="Pfam" id="PF03466">
    <property type="entry name" value="LysR_substrate"/>
    <property type="match status" value="1"/>
</dbReference>
<dbReference type="Pfam" id="PF00126">
    <property type="entry name" value="HTH_1"/>
    <property type="match status" value="1"/>
</dbReference>
<reference evidence="8" key="1">
    <citation type="journal article" date="2019" name="Int. J. Syst. Evol. Microbiol.">
        <title>The Global Catalogue of Microorganisms (GCM) 10K type strain sequencing project: providing services to taxonomists for standard genome sequencing and annotation.</title>
        <authorList>
            <consortium name="The Broad Institute Genomics Platform"/>
            <consortium name="The Broad Institute Genome Sequencing Center for Infectious Disease"/>
            <person name="Wu L."/>
            <person name="Ma J."/>
        </authorList>
    </citation>
    <scope>NUCLEOTIDE SEQUENCE [LARGE SCALE GENOMIC DNA]</scope>
    <source>
        <strain evidence="8">NBRC 102122</strain>
    </source>
</reference>
<evidence type="ECO:0000256" key="4">
    <source>
        <dbReference type="ARBA" id="ARBA00023159"/>
    </source>
</evidence>
<comment type="similarity">
    <text evidence="1">Belongs to the LysR transcriptional regulatory family.</text>
</comment>
<evidence type="ECO:0000256" key="2">
    <source>
        <dbReference type="ARBA" id="ARBA00023015"/>
    </source>
</evidence>
<comment type="caution">
    <text evidence="7">The sequence shown here is derived from an EMBL/GenBank/DDBJ whole genome shotgun (WGS) entry which is preliminary data.</text>
</comment>
<gene>
    <name evidence="7" type="ORF">GCM10007923_48540</name>
</gene>
<dbReference type="InterPro" id="IPR036388">
    <property type="entry name" value="WH-like_DNA-bd_sf"/>
</dbReference>
<name>A0ABQ5ZLB0_9HYPH</name>
<evidence type="ECO:0000256" key="1">
    <source>
        <dbReference type="ARBA" id="ARBA00009437"/>
    </source>
</evidence>
<dbReference type="InterPro" id="IPR005119">
    <property type="entry name" value="LysR_subst-bd"/>
</dbReference>
<dbReference type="SUPFAM" id="SSF53850">
    <property type="entry name" value="Periplasmic binding protein-like II"/>
    <property type="match status" value="1"/>
</dbReference>
<dbReference type="PRINTS" id="PR00039">
    <property type="entry name" value="HTHLYSR"/>
</dbReference>
<dbReference type="Gene3D" id="3.40.190.290">
    <property type="match status" value="1"/>
</dbReference>
<dbReference type="SUPFAM" id="SSF46785">
    <property type="entry name" value="Winged helix' DNA-binding domain"/>
    <property type="match status" value="1"/>
</dbReference>
<dbReference type="Gene3D" id="1.10.10.10">
    <property type="entry name" value="Winged helix-like DNA-binding domain superfamily/Winged helix DNA-binding domain"/>
    <property type="match status" value="1"/>
</dbReference>
<evidence type="ECO:0000259" key="6">
    <source>
        <dbReference type="PROSITE" id="PS50931"/>
    </source>
</evidence>
<dbReference type="PANTHER" id="PTHR30427:SF1">
    <property type="entry name" value="TRANSCRIPTIONAL ACTIVATOR PROTEIN LYSR"/>
    <property type="match status" value="1"/>
</dbReference>
<dbReference type="Proteomes" id="UP001156702">
    <property type="component" value="Unassembled WGS sequence"/>
</dbReference>
<dbReference type="PROSITE" id="PS50931">
    <property type="entry name" value="HTH_LYSR"/>
    <property type="match status" value="1"/>
</dbReference>
<keyword evidence="8" id="KW-1185">Reference proteome</keyword>
<sequence length="300" mass="33167">MNIRQLEVFWAIMRTGSVTGAAQMLGISQPAVSRILRHTEDQLRMKLFIRRSGRIHPTEEANHLFVIAETIFDNISKVRQAALDFRDSLSGRMQIAATPNLAATFLPLPVAHFMKDRPRVELSVKVLTTTQVTTRVSLHQADVGILYGPVKDPSIVAEDLCAMDLICLMKADNPLAMKSEIHAADLEDERIISFHRTTPPGGAVRSLFRTVLPDKTIDVECDHSIVALSLVHAGMGTAIVPPLLHLSHVLPDVVVRPFRPAVSITPLVIYRKMPSISRLTAALIKELHEFADRQAFAGLS</sequence>
<evidence type="ECO:0000313" key="8">
    <source>
        <dbReference type="Proteomes" id="UP001156702"/>
    </source>
</evidence>
<dbReference type="RefSeq" id="WP_244767702.1">
    <property type="nucleotide sequence ID" value="NZ_BSOP01000042.1"/>
</dbReference>
<dbReference type="PANTHER" id="PTHR30427">
    <property type="entry name" value="TRANSCRIPTIONAL ACTIVATOR PROTEIN LYSR"/>
    <property type="match status" value="1"/>
</dbReference>
<evidence type="ECO:0000256" key="3">
    <source>
        <dbReference type="ARBA" id="ARBA00023125"/>
    </source>
</evidence>
<feature type="domain" description="HTH lysR-type" evidence="6">
    <location>
        <begin position="1"/>
        <end position="58"/>
    </location>
</feature>
<keyword evidence="3" id="KW-0238">DNA-binding</keyword>
<proteinExistence type="inferred from homology"/>
<keyword evidence="2" id="KW-0805">Transcription regulation</keyword>
<evidence type="ECO:0000313" key="7">
    <source>
        <dbReference type="EMBL" id="GLR53638.1"/>
    </source>
</evidence>
<accession>A0ABQ5ZLB0</accession>
<evidence type="ECO:0000256" key="5">
    <source>
        <dbReference type="ARBA" id="ARBA00023163"/>
    </source>
</evidence>